<accession>A0A1M5XDT8</accession>
<keyword evidence="3" id="KW-1185">Reference proteome</keyword>
<dbReference type="AlphaFoldDB" id="A0A1M5XDT8"/>
<dbReference type="InterPro" id="IPR000182">
    <property type="entry name" value="GNAT_dom"/>
</dbReference>
<name>A0A1M5XDT8_9FIRM</name>
<dbReference type="Pfam" id="PF00583">
    <property type="entry name" value="Acetyltransf_1"/>
    <property type="match status" value="1"/>
</dbReference>
<dbReference type="InterPro" id="IPR016181">
    <property type="entry name" value="Acyl_CoA_acyltransferase"/>
</dbReference>
<reference evidence="3" key="1">
    <citation type="submission" date="2016-11" db="EMBL/GenBank/DDBJ databases">
        <authorList>
            <person name="Varghese N."/>
            <person name="Submissions S."/>
        </authorList>
    </citation>
    <scope>NUCLEOTIDE SEQUENCE [LARGE SCALE GENOMIC DNA]</scope>
    <source>
        <strain evidence="3">DSM 15449</strain>
    </source>
</reference>
<gene>
    <name evidence="2" type="ORF">SAMN02746098_01960</name>
</gene>
<keyword evidence="2" id="KW-0808">Transferase</keyword>
<protein>
    <submittedName>
        <fullName evidence="2">Acetyltransferase (GNAT) domain-containing protein</fullName>
    </submittedName>
</protein>
<dbReference type="RefSeq" id="WP_073029552.1">
    <property type="nucleotide sequence ID" value="NZ_FQXJ01000006.1"/>
</dbReference>
<evidence type="ECO:0000313" key="3">
    <source>
        <dbReference type="Proteomes" id="UP000183954"/>
    </source>
</evidence>
<dbReference type="CDD" id="cd04301">
    <property type="entry name" value="NAT_SF"/>
    <property type="match status" value="1"/>
</dbReference>
<evidence type="ECO:0000259" key="1">
    <source>
        <dbReference type="PROSITE" id="PS51186"/>
    </source>
</evidence>
<dbReference type="PROSITE" id="PS51186">
    <property type="entry name" value="GNAT"/>
    <property type="match status" value="1"/>
</dbReference>
<evidence type="ECO:0000313" key="2">
    <source>
        <dbReference type="EMBL" id="SHH97981.1"/>
    </source>
</evidence>
<dbReference type="SUPFAM" id="SSF55729">
    <property type="entry name" value="Acyl-CoA N-acyltransferases (Nat)"/>
    <property type="match status" value="2"/>
</dbReference>
<dbReference type="GO" id="GO:0016747">
    <property type="term" value="F:acyltransferase activity, transferring groups other than amino-acyl groups"/>
    <property type="evidence" value="ECO:0007669"/>
    <property type="project" value="InterPro"/>
</dbReference>
<dbReference type="EMBL" id="FQXJ01000006">
    <property type="protein sequence ID" value="SHH97981.1"/>
    <property type="molecule type" value="Genomic_DNA"/>
</dbReference>
<sequence>MRTCINEISFSDYLLGFKLDLPPIGTYYVNRSLTNNALLLGAYLEDTFAGIVILEFAHRPILTYVFVEERFRRQNIGTQLVEAAMTYARDKGAAELGVNLIQQNEYGEVMDQMLRKIGFEIMDSATIIRYANDEHCSSRWAAFMEEKGKRICKALAGRGFKTLPFSEVPSVNFDKLKAAIGGEFPSNLDPFSFIHNQNDRIVPEYSFITLKDDQPVAFVTVTTVDNRSLVFQQLSTALSHRSRGVFLLPFAAFMERFLAGDSYRKLSAVVLDKNDKMQKLIHSLFGALAESIKVQNYYEIKFVPFNPGQFK</sequence>
<dbReference type="OrthoDB" id="1821130at2"/>
<proteinExistence type="predicted"/>
<organism evidence="2 3">
    <name type="scientific">Desulfosporosinus lacus DSM 15449</name>
    <dbReference type="NCBI Taxonomy" id="1121420"/>
    <lineage>
        <taxon>Bacteria</taxon>
        <taxon>Bacillati</taxon>
        <taxon>Bacillota</taxon>
        <taxon>Clostridia</taxon>
        <taxon>Eubacteriales</taxon>
        <taxon>Desulfitobacteriaceae</taxon>
        <taxon>Desulfosporosinus</taxon>
    </lineage>
</organism>
<dbReference type="Gene3D" id="3.40.630.30">
    <property type="match status" value="1"/>
</dbReference>
<feature type="domain" description="N-acetyltransferase" evidence="1">
    <location>
        <begin position="1"/>
        <end position="149"/>
    </location>
</feature>
<dbReference type="Proteomes" id="UP000183954">
    <property type="component" value="Unassembled WGS sequence"/>
</dbReference>